<keyword evidence="5 8" id="KW-0812">Transmembrane</keyword>
<protein>
    <recommendedName>
        <fullName evidence="3">Protein PsiE</fullName>
    </recommendedName>
</protein>
<evidence type="ECO:0000256" key="4">
    <source>
        <dbReference type="ARBA" id="ARBA00022475"/>
    </source>
</evidence>
<dbReference type="AlphaFoldDB" id="A0A0R1Y1L0"/>
<dbReference type="Proteomes" id="UP000051236">
    <property type="component" value="Unassembled WGS sequence"/>
</dbReference>
<comment type="caution">
    <text evidence="9">The sequence shown here is derived from an EMBL/GenBank/DDBJ whole genome shotgun (WGS) entry which is preliminary data.</text>
</comment>
<proteinExistence type="inferred from homology"/>
<reference evidence="9 10" key="1">
    <citation type="journal article" date="2015" name="Genome Announc.">
        <title>Expanding the biotechnology potential of lactobacilli through comparative genomics of 213 strains and associated genera.</title>
        <authorList>
            <person name="Sun Z."/>
            <person name="Harris H.M."/>
            <person name="McCann A."/>
            <person name="Guo C."/>
            <person name="Argimon S."/>
            <person name="Zhang W."/>
            <person name="Yang X."/>
            <person name="Jeffery I.B."/>
            <person name="Cooney J.C."/>
            <person name="Kagawa T.F."/>
            <person name="Liu W."/>
            <person name="Song Y."/>
            <person name="Salvetti E."/>
            <person name="Wrobel A."/>
            <person name="Rasinkangas P."/>
            <person name="Parkhill J."/>
            <person name="Rea M.C."/>
            <person name="O'Sullivan O."/>
            <person name="Ritari J."/>
            <person name="Douillard F.P."/>
            <person name="Paul Ross R."/>
            <person name="Yang R."/>
            <person name="Briner A.E."/>
            <person name="Felis G.E."/>
            <person name="de Vos W.M."/>
            <person name="Barrangou R."/>
            <person name="Klaenhammer T.R."/>
            <person name="Caufield P.W."/>
            <person name="Cui Y."/>
            <person name="Zhang H."/>
            <person name="O'Toole P.W."/>
        </authorList>
    </citation>
    <scope>NUCLEOTIDE SEQUENCE [LARGE SCALE GENOMIC DNA]</scope>
    <source>
        <strain evidence="9 10">DSM 18527</strain>
    </source>
</reference>
<dbReference type="GO" id="GO:0005886">
    <property type="term" value="C:plasma membrane"/>
    <property type="evidence" value="ECO:0007669"/>
    <property type="project" value="UniProtKB-SubCell"/>
</dbReference>
<evidence type="ECO:0000256" key="2">
    <source>
        <dbReference type="ARBA" id="ARBA00005632"/>
    </source>
</evidence>
<dbReference type="GO" id="GO:0016036">
    <property type="term" value="P:cellular response to phosphate starvation"/>
    <property type="evidence" value="ECO:0007669"/>
    <property type="project" value="InterPro"/>
</dbReference>
<keyword evidence="10" id="KW-1185">Reference proteome</keyword>
<evidence type="ECO:0000256" key="7">
    <source>
        <dbReference type="ARBA" id="ARBA00023136"/>
    </source>
</evidence>
<organism evidence="9 10">
    <name type="scientific">Agrilactobacillus composti DSM 18527 = JCM 14202</name>
    <dbReference type="NCBI Taxonomy" id="1423734"/>
    <lineage>
        <taxon>Bacteria</taxon>
        <taxon>Bacillati</taxon>
        <taxon>Bacillota</taxon>
        <taxon>Bacilli</taxon>
        <taxon>Lactobacillales</taxon>
        <taxon>Lactobacillaceae</taxon>
        <taxon>Agrilactobacillus</taxon>
    </lineage>
</organism>
<evidence type="ECO:0000256" key="8">
    <source>
        <dbReference type="SAM" id="Phobius"/>
    </source>
</evidence>
<feature type="transmembrane region" description="Helical" evidence="8">
    <location>
        <begin position="65"/>
        <end position="81"/>
    </location>
</feature>
<dbReference type="PANTHER" id="PTHR37819:SF1">
    <property type="entry name" value="PROTEIN PSIE"/>
    <property type="match status" value="1"/>
</dbReference>
<feature type="transmembrane region" description="Helical" evidence="8">
    <location>
        <begin position="34"/>
        <end position="53"/>
    </location>
</feature>
<keyword evidence="4" id="KW-1003">Cell membrane</keyword>
<feature type="transmembrane region" description="Helical" evidence="8">
    <location>
        <begin position="93"/>
        <end position="112"/>
    </location>
</feature>
<name>A0A0R1Y1L0_9LACO</name>
<dbReference type="EMBL" id="AZGA01000057">
    <property type="protein sequence ID" value="KRM33180.1"/>
    <property type="molecule type" value="Genomic_DNA"/>
</dbReference>
<comment type="similarity">
    <text evidence="2">Belongs to the PsiE family.</text>
</comment>
<gene>
    <name evidence="9" type="ORF">FC83_GL003261</name>
</gene>
<dbReference type="InterPro" id="IPR009315">
    <property type="entry name" value="P_starv_induced_PsiE"/>
</dbReference>
<dbReference type="InterPro" id="IPR020948">
    <property type="entry name" value="P_starv_induced_PsiE-like"/>
</dbReference>
<evidence type="ECO:0000256" key="1">
    <source>
        <dbReference type="ARBA" id="ARBA00004429"/>
    </source>
</evidence>
<dbReference type="STRING" id="1423734.FC83_GL003261"/>
<sequence>MVDAFLTVLAILMLVAMVKQLIILGEYAFAEKLSFTTMITNSLSFFMYFEFTMMIKKYIDEGHHIPIRYLVYIALTAILRQEMVTHGDATQTLILSIAIFLLVLTLIALEIVEGRVPFSKNRFKK</sequence>
<evidence type="ECO:0000313" key="9">
    <source>
        <dbReference type="EMBL" id="KRM33180.1"/>
    </source>
</evidence>
<keyword evidence="7 8" id="KW-0472">Membrane</keyword>
<comment type="subcellular location">
    <subcellularLocation>
        <location evidence="1">Cell inner membrane</location>
        <topology evidence="1">Multi-pass membrane protein</topology>
    </subcellularLocation>
</comment>
<keyword evidence="6 8" id="KW-1133">Transmembrane helix</keyword>
<dbReference type="PIRSF" id="PIRSF029598">
    <property type="entry name" value="PsiE"/>
    <property type="match status" value="1"/>
</dbReference>
<evidence type="ECO:0000256" key="5">
    <source>
        <dbReference type="ARBA" id="ARBA00022692"/>
    </source>
</evidence>
<evidence type="ECO:0000313" key="10">
    <source>
        <dbReference type="Proteomes" id="UP000051236"/>
    </source>
</evidence>
<dbReference type="Pfam" id="PF06146">
    <property type="entry name" value="PsiE"/>
    <property type="match status" value="1"/>
</dbReference>
<evidence type="ECO:0000256" key="6">
    <source>
        <dbReference type="ARBA" id="ARBA00022989"/>
    </source>
</evidence>
<evidence type="ECO:0000256" key="3">
    <source>
        <dbReference type="ARBA" id="ARBA00021903"/>
    </source>
</evidence>
<dbReference type="PATRIC" id="fig|1423734.3.peg.3311"/>
<dbReference type="PANTHER" id="PTHR37819">
    <property type="entry name" value="PROTEIN PSIE"/>
    <property type="match status" value="1"/>
</dbReference>
<accession>A0A0R1Y1L0</accession>